<dbReference type="CDD" id="cd03392">
    <property type="entry name" value="PAP2_like_2"/>
    <property type="match status" value="1"/>
</dbReference>
<dbReference type="Pfam" id="PF01569">
    <property type="entry name" value="PAP2"/>
    <property type="match status" value="1"/>
</dbReference>
<evidence type="ECO:0000313" key="3">
    <source>
        <dbReference type="EMBL" id="SPD88248.1"/>
    </source>
</evidence>
<gene>
    <name evidence="3" type="ORF">MPLG2_3218</name>
</gene>
<evidence type="ECO:0000256" key="1">
    <source>
        <dbReference type="SAM" id="Phobius"/>
    </source>
</evidence>
<keyword evidence="1" id="KW-0472">Membrane</keyword>
<dbReference type="KEGG" id="mgg:MPLG2_3218"/>
<reference evidence="3 4" key="1">
    <citation type="submission" date="2018-02" db="EMBL/GenBank/DDBJ databases">
        <authorList>
            <person name="Cohen D.B."/>
            <person name="Kent A.D."/>
        </authorList>
    </citation>
    <scope>NUCLEOTIDE SEQUENCE [LARGE SCALE GENOMIC DNA]</scope>
    <source>
        <strain evidence="3">1</strain>
    </source>
</reference>
<dbReference type="AlphaFoldDB" id="A0A2N9JL13"/>
<dbReference type="EMBL" id="LT985188">
    <property type="protein sequence ID" value="SPD88248.1"/>
    <property type="molecule type" value="Genomic_DNA"/>
</dbReference>
<feature type="domain" description="Phosphatidic acid phosphatase type 2/haloperoxidase" evidence="2">
    <location>
        <begin position="132"/>
        <end position="248"/>
    </location>
</feature>
<keyword evidence="4" id="KW-1185">Reference proteome</keyword>
<organism evidence="3 4">
    <name type="scientific">Micropruina glycogenica</name>
    <dbReference type="NCBI Taxonomy" id="75385"/>
    <lineage>
        <taxon>Bacteria</taxon>
        <taxon>Bacillati</taxon>
        <taxon>Actinomycetota</taxon>
        <taxon>Actinomycetes</taxon>
        <taxon>Propionibacteriales</taxon>
        <taxon>Nocardioidaceae</taxon>
        <taxon>Micropruina</taxon>
    </lineage>
</organism>
<dbReference type="SMART" id="SM00014">
    <property type="entry name" value="acidPPc"/>
    <property type="match status" value="1"/>
</dbReference>
<dbReference type="PANTHER" id="PTHR14969:SF13">
    <property type="entry name" value="AT30094P"/>
    <property type="match status" value="1"/>
</dbReference>
<feature type="transmembrane region" description="Helical" evidence="1">
    <location>
        <begin position="175"/>
        <end position="195"/>
    </location>
</feature>
<evidence type="ECO:0000259" key="2">
    <source>
        <dbReference type="SMART" id="SM00014"/>
    </source>
</evidence>
<dbReference type="Gene3D" id="1.20.144.10">
    <property type="entry name" value="Phosphatidic acid phosphatase type 2/haloperoxidase"/>
    <property type="match status" value="2"/>
</dbReference>
<dbReference type="PANTHER" id="PTHR14969">
    <property type="entry name" value="SPHINGOSINE-1-PHOSPHATE PHOSPHOHYDROLASE"/>
    <property type="match status" value="1"/>
</dbReference>
<dbReference type="RefSeq" id="WP_105186797.1">
    <property type="nucleotide sequence ID" value="NZ_BAAAGO010000044.1"/>
</dbReference>
<dbReference type="Proteomes" id="UP000238164">
    <property type="component" value="Chromosome 1"/>
</dbReference>
<accession>A0A2N9JL13</accession>
<feature type="transmembrane region" description="Helical" evidence="1">
    <location>
        <begin position="233"/>
        <end position="255"/>
    </location>
</feature>
<evidence type="ECO:0000313" key="4">
    <source>
        <dbReference type="Proteomes" id="UP000238164"/>
    </source>
</evidence>
<feature type="transmembrane region" description="Helical" evidence="1">
    <location>
        <begin position="202"/>
        <end position="221"/>
    </location>
</feature>
<feature type="transmembrane region" description="Helical" evidence="1">
    <location>
        <begin position="45"/>
        <end position="65"/>
    </location>
</feature>
<name>A0A2N9JL13_9ACTN</name>
<feature type="transmembrane region" description="Helical" evidence="1">
    <location>
        <begin position="135"/>
        <end position="155"/>
    </location>
</feature>
<feature type="transmembrane region" description="Helical" evidence="1">
    <location>
        <begin position="110"/>
        <end position="128"/>
    </location>
</feature>
<dbReference type="SUPFAM" id="SSF48317">
    <property type="entry name" value="Acid phosphatase/Vanadium-dependent haloperoxidase"/>
    <property type="match status" value="1"/>
</dbReference>
<dbReference type="OrthoDB" id="5289372at2"/>
<proteinExistence type="predicted"/>
<dbReference type="InterPro" id="IPR000326">
    <property type="entry name" value="PAP2/HPO"/>
</dbReference>
<sequence>MHALRPSPDEKTIGSRDLTQWRSRPGRWLREVFTALADRLRNTDLAALTLLGVAAVLAVGATMLAGEIYESVTSGHGITQLDEPVLQAMVASRTPGFTTFVAAFSNSGGALWMTIITGVAIAAVCLRWRRWTPLVLMLIAVGGSLAMTVVGKRLTDRARPPYELAVPPYETSASFPSGHTLNSIVITGMFCYLLVSHLTNTLARVSTITMGAVYTISMGLSRVYLGHHWLTDVLAAWCLGLAWLAVVITAHRLWLTDHQSHALPRHGKRSERALAQDGDGS</sequence>
<protein>
    <submittedName>
        <fullName evidence="3">Phosphoesterase</fullName>
    </submittedName>
</protein>
<dbReference type="InterPro" id="IPR036938">
    <property type="entry name" value="PAP2/HPO_sf"/>
</dbReference>
<keyword evidence="1" id="KW-0812">Transmembrane</keyword>
<keyword evidence="1" id="KW-1133">Transmembrane helix</keyword>